<dbReference type="EMBL" id="JBBPBK010000002">
    <property type="protein sequence ID" value="KAK9291231.1"/>
    <property type="molecule type" value="Genomic_DNA"/>
</dbReference>
<dbReference type="Proteomes" id="UP001415857">
    <property type="component" value="Unassembled WGS sequence"/>
</dbReference>
<organism evidence="3 4">
    <name type="scientific">Liquidambar formosana</name>
    <name type="common">Formosan gum</name>
    <dbReference type="NCBI Taxonomy" id="63359"/>
    <lineage>
        <taxon>Eukaryota</taxon>
        <taxon>Viridiplantae</taxon>
        <taxon>Streptophyta</taxon>
        <taxon>Embryophyta</taxon>
        <taxon>Tracheophyta</taxon>
        <taxon>Spermatophyta</taxon>
        <taxon>Magnoliopsida</taxon>
        <taxon>eudicotyledons</taxon>
        <taxon>Gunneridae</taxon>
        <taxon>Pentapetalae</taxon>
        <taxon>Saxifragales</taxon>
        <taxon>Altingiaceae</taxon>
        <taxon>Liquidambar</taxon>
    </lineage>
</organism>
<dbReference type="InterPro" id="IPR011990">
    <property type="entry name" value="TPR-like_helical_dom_sf"/>
</dbReference>
<dbReference type="PROSITE" id="PS51375">
    <property type="entry name" value="PPR"/>
    <property type="match status" value="2"/>
</dbReference>
<evidence type="ECO:0008006" key="5">
    <source>
        <dbReference type="Google" id="ProtNLM"/>
    </source>
</evidence>
<protein>
    <recommendedName>
        <fullName evidence="5">Pentatricopeptide repeat-containing protein</fullName>
    </recommendedName>
</protein>
<name>A0AAP0S563_LIQFO</name>
<reference evidence="3 4" key="1">
    <citation type="journal article" date="2024" name="Plant J.">
        <title>Genome sequences and population genomics reveal climatic adaptation and genomic divergence between two closely related sweetgum species.</title>
        <authorList>
            <person name="Xu W.Q."/>
            <person name="Ren C.Q."/>
            <person name="Zhang X.Y."/>
            <person name="Comes H.P."/>
            <person name="Liu X.H."/>
            <person name="Li Y.G."/>
            <person name="Kettle C.J."/>
            <person name="Jalonen R."/>
            <person name="Gaisberger H."/>
            <person name="Ma Y.Z."/>
            <person name="Qiu Y.X."/>
        </authorList>
    </citation>
    <scope>NUCLEOTIDE SEQUENCE [LARGE SCALE GENOMIC DNA]</scope>
    <source>
        <strain evidence="3">Hangzhou</strain>
    </source>
</reference>
<dbReference type="Pfam" id="PF01535">
    <property type="entry name" value="PPR"/>
    <property type="match status" value="2"/>
</dbReference>
<dbReference type="AlphaFoldDB" id="A0AAP0S563"/>
<keyword evidence="1" id="KW-0677">Repeat</keyword>
<evidence type="ECO:0000313" key="3">
    <source>
        <dbReference type="EMBL" id="KAK9291231.1"/>
    </source>
</evidence>
<feature type="repeat" description="PPR" evidence="2">
    <location>
        <begin position="115"/>
        <end position="149"/>
    </location>
</feature>
<dbReference type="GO" id="GO:0003723">
    <property type="term" value="F:RNA binding"/>
    <property type="evidence" value="ECO:0007669"/>
    <property type="project" value="InterPro"/>
</dbReference>
<dbReference type="PROSITE" id="PS51257">
    <property type="entry name" value="PROKAR_LIPOPROTEIN"/>
    <property type="match status" value="1"/>
</dbReference>
<proteinExistence type="predicted"/>
<evidence type="ECO:0000313" key="4">
    <source>
        <dbReference type="Proteomes" id="UP001415857"/>
    </source>
</evidence>
<dbReference type="Pfam" id="PF13041">
    <property type="entry name" value="PPR_2"/>
    <property type="match status" value="1"/>
</dbReference>
<keyword evidence="4" id="KW-1185">Reference proteome</keyword>
<dbReference type="Gene3D" id="1.25.40.10">
    <property type="entry name" value="Tetratricopeptide repeat domain"/>
    <property type="match status" value="1"/>
</dbReference>
<comment type="caution">
    <text evidence="3">The sequence shown here is derived from an EMBL/GenBank/DDBJ whole genome shotgun (WGS) entry which is preliminary data.</text>
</comment>
<feature type="repeat" description="PPR" evidence="2">
    <location>
        <begin position="53"/>
        <end position="87"/>
    </location>
</feature>
<gene>
    <name evidence="3" type="ORF">L1049_009419</name>
</gene>
<dbReference type="NCBIfam" id="TIGR00756">
    <property type="entry name" value="PPR"/>
    <property type="match status" value="3"/>
</dbReference>
<accession>A0AAP0S563</accession>
<dbReference type="GO" id="GO:0009451">
    <property type="term" value="P:RNA modification"/>
    <property type="evidence" value="ECO:0007669"/>
    <property type="project" value="InterPro"/>
</dbReference>
<dbReference type="InterPro" id="IPR002885">
    <property type="entry name" value="PPR_rpt"/>
</dbReference>
<sequence>MRLQGTVQGNVGLEGLTPNGVTIVSVLQACAQSKDLVLGMESPVCSRKQNRDGCLSCNAFIGLYAKCGSLDYARELFEEMSEKDEVTSGSIISGYMIYGFVDKAMDLFREMEKLGLSTWNAVISGLVQNNRHEEIFELVREMQASGFKPNPVTISSILPTVSYFSNLKGRKRSTWFFR</sequence>
<dbReference type="PANTHER" id="PTHR47926">
    <property type="entry name" value="PENTATRICOPEPTIDE REPEAT-CONTAINING PROTEIN"/>
    <property type="match status" value="1"/>
</dbReference>
<evidence type="ECO:0000256" key="1">
    <source>
        <dbReference type="ARBA" id="ARBA00022737"/>
    </source>
</evidence>
<evidence type="ECO:0000256" key="2">
    <source>
        <dbReference type="PROSITE-ProRule" id="PRU00708"/>
    </source>
</evidence>
<dbReference type="InterPro" id="IPR046960">
    <property type="entry name" value="PPR_At4g14850-like_plant"/>
</dbReference>